<dbReference type="PANTHER" id="PTHR12598:SF0">
    <property type="entry name" value="COPPER HOMEOSTASIS PROTEIN CUTC HOMOLOG"/>
    <property type="match status" value="1"/>
</dbReference>
<dbReference type="AlphaFoldDB" id="A0A7V7PM83"/>
<comment type="caution">
    <text evidence="2">Once thought to be involved in copper homeostasis, experiments in E.coli have shown this is not the case.</text>
</comment>
<sequence>MTTATSPRRTRLEVCVDTPVGLETAVEAGADRIELCAALDLGGLTPSPGLMRLAAEAPIPVYALIRPRAGGFVSDRREVEAMRADIAAAGEVGLAGVVLGASRPDGTLDADALARLADAAGSLGRTLHRAFDLVPDRAAALELAVELGFERILTSGGMRNAVAGSGALAALVARAGERIIVMPGGGVRPENVKELLRRTGAREVHASARAPVAPDAVLSEFGFQTAHPSETSGAVIRALLSRLP</sequence>
<dbReference type="Proteomes" id="UP000432089">
    <property type="component" value="Unassembled WGS sequence"/>
</dbReference>
<dbReference type="GO" id="GO:0005507">
    <property type="term" value="F:copper ion binding"/>
    <property type="evidence" value="ECO:0007669"/>
    <property type="project" value="TreeGrafter"/>
</dbReference>
<evidence type="ECO:0000313" key="3">
    <source>
        <dbReference type="EMBL" id="KAB0677743.1"/>
    </source>
</evidence>
<comment type="caution">
    <text evidence="3">The sequence shown here is derived from an EMBL/GenBank/DDBJ whole genome shotgun (WGS) entry which is preliminary data.</text>
</comment>
<name>A0A7V7PM83_9HYPH</name>
<dbReference type="InterPro" id="IPR036822">
    <property type="entry name" value="CutC-like_dom_sf"/>
</dbReference>
<dbReference type="GO" id="GO:0005737">
    <property type="term" value="C:cytoplasm"/>
    <property type="evidence" value="ECO:0007669"/>
    <property type="project" value="UniProtKB-SubCell"/>
</dbReference>
<organism evidence="3 4">
    <name type="scientific">Plantimonas leprariae</name>
    <dbReference type="NCBI Taxonomy" id="2615207"/>
    <lineage>
        <taxon>Bacteria</taxon>
        <taxon>Pseudomonadati</taxon>
        <taxon>Pseudomonadota</taxon>
        <taxon>Alphaproteobacteria</taxon>
        <taxon>Hyphomicrobiales</taxon>
        <taxon>Aurantimonadaceae</taxon>
        <taxon>Plantimonas</taxon>
    </lineage>
</organism>
<evidence type="ECO:0000256" key="2">
    <source>
        <dbReference type="HAMAP-Rule" id="MF_00795"/>
    </source>
</evidence>
<dbReference type="InterPro" id="IPR005627">
    <property type="entry name" value="CutC-like"/>
</dbReference>
<reference evidence="3 4" key="1">
    <citation type="submission" date="2019-09" db="EMBL/GenBank/DDBJ databases">
        <title>YIM 132180 draft genome.</title>
        <authorList>
            <person name="Zhang K."/>
        </authorList>
    </citation>
    <scope>NUCLEOTIDE SEQUENCE [LARGE SCALE GENOMIC DNA]</scope>
    <source>
        <strain evidence="3 4">YIM 132180</strain>
    </source>
</reference>
<evidence type="ECO:0000256" key="1">
    <source>
        <dbReference type="ARBA" id="ARBA00007768"/>
    </source>
</evidence>
<dbReference type="RefSeq" id="WP_150971833.1">
    <property type="nucleotide sequence ID" value="NZ_VZDO01000015.1"/>
</dbReference>
<dbReference type="HAMAP" id="MF_00795">
    <property type="entry name" value="CutC"/>
    <property type="match status" value="1"/>
</dbReference>
<gene>
    <name evidence="2" type="primary">cutC</name>
    <name evidence="3" type="ORF">F6X38_17330</name>
</gene>
<dbReference type="Pfam" id="PF03932">
    <property type="entry name" value="CutC"/>
    <property type="match status" value="1"/>
</dbReference>
<evidence type="ECO:0000313" key="4">
    <source>
        <dbReference type="Proteomes" id="UP000432089"/>
    </source>
</evidence>
<comment type="subcellular location">
    <subcellularLocation>
        <location evidence="2">Cytoplasm</location>
    </subcellularLocation>
</comment>
<proteinExistence type="inferred from homology"/>
<accession>A0A7V7PM83</accession>
<comment type="similarity">
    <text evidence="1 2">Belongs to the CutC family.</text>
</comment>
<keyword evidence="4" id="KW-1185">Reference proteome</keyword>
<dbReference type="SUPFAM" id="SSF110395">
    <property type="entry name" value="CutC-like"/>
    <property type="match status" value="1"/>
</dbReference>
<dbReference type="EMBL" id="VZDO01000015">
    <property type="protein sequence ID" value="KAB0677743.1"/>
    <property type="molecule type" value="Genomic_DNA"/>
</dbReference>
<dbReference type="Gene3D" id="3.20.20.380">
    <property type="entry name" value="Copper homeostasis (CutC) domain"/>
    <property type="match status" value="1"/>
</dbReference>
<protein>
    <recommendedName>
        <fullName evidence="2">PF03932 family protein CutC</fullName>
    </recommendedName>
</protein>
<keyword evidence="2" id="KW-0963">Cytoplasm</keyword>
<dbReference type="PANTHER" id="PTHR12598">
    <property type="entry name" value="COPPER HOMEOSTASIS PROTEIN CUTC"/>
    <property type="match status" value="1"/>
</dbReference>